<dbReference type="Proteomes" id="UP000326757">
    <property type="component" value="Unassembled WGS sequence"/>
</dbReference>
<evidence type="ECO:0000313" key="1">
    <source>
        <dbReference type="EMBL" id="KAB8297251.1"/>
    </source>
</evidence>
<name>A0A5N6K4J5_MONLA</name>
<organism evidence="1 2">
    <name type="scientific">Monilinia laxa</name>
    <name type="common">Brown rot fungus</name>
    <name type="synonym">Sclerotinia laxa</name>
    <dbReference type="NCBI Taxonomy" id="61186"/>
    <lineage>
        <taxon>Eukaryota</taxon>
        <taxon>Fungi</taxon>
        <taxon>Dikarya</taxon>
        <taxon>Ascomycota</taxon>
        <taxon>Pezizomycotina</taxon>
        <taxon>Leotiomycetes</taxon>
        <taxon>Helotiales</taxon>
        <taxon>Sclerotiniaceae</taxon>
        <taxon>Monilinia</taxon>
    </lineage>
</organism>
<dbReference type="EMBL" id="VIGI01000008">
    <property type="protein sequence ID" value="KAB8297251.1"/>
    <property type="molecule type" value="Genomic_DNA"/>
</dbReference>
<accession>A0A5N6K4J5</accession>
<proteinExistence type="predicted"/>
<protein>
    <submittedName>
        <fullName evidence="1">Uncharacterized protein</fullName>
    </submittedName>
</protein>
<dbReference type="AlphaFoldDB" id="A0A5N6K4J5"/>
<evidence type="ECO:0000313" key="2">
    <source>
        <dbReference type="Proteomes" id="UP000326757"/>
    </source>
</evidence>
<gene>
    <name evidence="1" type="ORF">EYC80_002618</name>
</gene>
<keyword evidence="2" id="KW-1185">Reference proteome</keyword>
<sequence>MLNTDPLVYIVFPFPNITLYVQHKTRKPHFPIPSPPVTSAKKVCKNILLHQPTTYPPSMHASITKVEVNKTYV</sequence>
<comment type="caution">
    <text evidence="1">The sequence shown here is derived from an EMBL/GenBank/DDBJ whole genome shotgun (WGS) entry which is preliminary data.</text>
</comment>
<reference evidence="1 2" key="1">
    <citation type="submission" date="2019-06" db="EMBL/GenBank/DDBJ databases">
        <title>Genome Sequence of the Brown Rot Fungal Pathogen Monilinia laxa.</title>
        <authorList>
            <person name="De Miccolis Angelini R.M."/>
            <person name="Landi L."/>
            <person name="Abate D."/>
            <person name="Pollastro S."/>
            <person name="Romanazzi G."/>
            <person name="Faretra F."/>
        </authorList>
    </citation>
    <scope>NUCLEOTIDE SEQUENCE [LARGE SCALE GENOMIC DNA]</scope>
    <source>
        <strain evidence="1 2">Mlax316</strain>
    </source>
</reference>